<feature type="binding site" evidence="9">
    <location>
        <position position="179"/>
    </location>
    <ligand>
        <name>anthranilate</name>
        <dbReference type="ChEBI" id="CHEBI:16567"/>
        <label>2</label>
    </ligand>
</feature>
<dbReference type="STRING" id="655015.B1812_04280"/>
<evidence type="ECO:0000313" key="12">
    <source>
        <dbReference type="EMBL" id="ARN80422.1"/>
    </source>
</evidence>
<reference evidence="12 13" key="1">
    <citation type="submission" date="2017-02" db="EMBL/GenBank/DDBJ databases">
        <authorList>
            <person name="Peterson S.W."/>
        </authorList>
    </citation>
    <scope>NUCLEOTIDE SEQUENCE [LARGE SCALE GENOMIC DNA]</scope>
    <source>
        <strain evidence="12 13">S285</strain>
    </source>
</reference>
<dbReference type="HAMAP" id="MF_00211">
    <property type="entry name" value="TrpD"/>
    <property type="match status" value="1"/>
</dbReference>
<dbReference type="Gene3D" id="3.40.1030.10">
    <property type="entry name" value="Nucleoside phosphorylase/phosphoribosyltransferase catalytic domain"/>
    <property type="match status" value="1"/>
</dbReference>
<feature type="binding site" evidence="9">
    <location>
        <position position="239"/>
    </location>
    <ligand>
        <name>Mg(2+)</name>
        <dbReference type="ChEBI" id="CHEBI:18420"/>
        <label>2</label>
    </ligand>
</feature>
<dbReference type="PANTHER" id="PTHR43285:SF2">
    <property type="entry name" value="ANTHRANILATE PHOSPHORIBOSYLTRANSFERASE"/>
    <property type="match status" value="1"/>
</dbReference>
<dbReference type="FunFam" id="3.40.1030.10:FF:000002">
    <property type="entry name" value="Anthranilate phosphoribosyltransferase"/>
    <property type="match status" value="1"/>
</dbReference>
<evidence type="ECO:0000256" key="7">
    <source>
        <dbReference type="ARBA" id="ARBA00052328"/>
    </source>
</evidence>
<dbReference type="KEGG" id="mbry:B1812_04280"/>
<sequence>MERLATAREEGRVSDFKATLAALAEGRRLSREEARQAIAHVLAGEASEAQLGAFLMALRQRGETEEELIGAAQAMRAAMSRVEAPEAAIDIVGTGGDGAQTFNISTLAAIIVAACEVTVAKHGGKAASSRSGASDVLAELGVKVGLSPAKAAACLEKTGICFMAAPTHHPALRFAANARSELGLRTIFNLLGPMCNPAGVKKQALGVYDRRWLEPMARAMRELGSERVWLLHGSDGLDEATTTGATFVTALEEGSIRSFEITPEEAGLPRAKPEALKGGDPAQNAKALREVLAGARGAYRDIAVLNAGVALVVAGQAANLREGACQADEALARGKAAAKLEALVAVSNDG</sequence>
<feature type="binding site" evidence="9">
    <location>
        <position position="239"/>
    </location>
    <ligand>
        <name>Mg(2+)</name>
        <dbReference type="ChEBI" id="CHEBI:18420"/>
        <label>1</label>
    </ligand>
</feature>
<organism evidence="12 13">
    <name type="scientific">Methylocystis bryophila</name>
    <dbReference type="NCBI Taxonomy" id="655015"/>
    <lineage>
        <taxon>Bacteria</taxon>
        <taxon>Pseudomonadati</taxon>
        <taxon>Pseudomonadota</taxon>
        <taxon>Alphaproteobacteria</taxon>
        <taxon>Hyphomicrobiales</taxon>
        <taxon>Methylocystaceae</taxon>
        <taxon>Methylocystis</taxon>
    </lineage>
</organism>
<evidence type="ECO:0000256" key="2">
    <source>
        <dbReference type="ARBA" id="ARBA00022605"/>
    </source>
</evidence>
<dbReference type="SUPFAM" id="SSF52418">
    <property type="entry name" value="Nucleoside phosphorylase/phosphoribosyltransferase catalytic domain"/>
    <property type="match status" value="1"/>
</dbReference>
<comment type="function">
    <text evidence="9">Catalyzes the transfer of the phosphoribosyl group of 5-phosphorylribose-1-pyrophosphate (PRPP) to anthranilate to yield N-(5'-phosphoribosyl)-anthranilate (PRA).</text>
</comment>
<comment type="subunit">
    <text evidence="9">Homodimer.</text>
</comment>
<feature type="binding site" evidence="9">
    <location>
        <begin position="103"/>
        <end position="106"/>
    </location>
    <ligand>
        <name>5-phospho-alpha-D-ribose 1-diphosphate</name>
        <dbReference type="ChEBI" id="CHEBI:58017"/>
    </ligand>
</feature>
<evidence type="ECO:0000256" key="8">
    <source>
        <dbReference type="ARBA" id="ARBA00061188"/>
    </source>
</evidence>
<dbReference type="Proteomes" id="UP000193978">
    <property type="component" value="Chromosome"/>
</dbReference>
<protein>
    <recommendedName>
        <fullName evidence="9">Anthranilate phosphoribosyltransferase</fullName>
        <ecNumber evidence="9">2.4.2.18</ecNumber>
    </recommendedName>
</protein>
<dbReference type="InterPro" id="IPR036320">
    <property type="entry name" value="Glycosyl_Trfase_fam3_N_dom_sf"/>
</dbReference>
<keyword evidence="3 9" id="KW-0328">Glycosyltransferase</keyword>
<dbReference type="AlphaFoldDB" id="A0A1W6MS90"/>
<feature type="binding site" evidence="9">
    <location>
        <position position="93"/>
    </location>
    <ligand>
        <name>anthranilate</name>
        <dbReference type="ChEBI" id="CHEBI:16567"/>
        <label>1</label>
    </ligand>
</feature>
<feature type="binding site" evidence="9">
    <location>
        <position position="101"/>
    </location>
    <ligand>
        <name>5-phospho-alpha-D-ribose 1-diphosphate</name>
        <dbReference type="ChEBI" id="CHEBI:58017"/>
    </ligand>
</feature>
<evidence type="ECO:0000256" key="1">
    <source>
        <dbReference type="ARBA" id="ARBA00004907"/>
    </source>
</evidence>
<feature type="binding site" evidence="9">
    <location>
        <begin position="96"/>
        <end position="97"/>
    </location>
    <ligand>
        <name>5-phospho-alpha-D-ribose 1-diphosphate</name>
        <dbReference type="ChEBI" id="CHEBI:58017"/>
    </ligand>
</feature>
<dbReference type="Pfam" id="PF00591">
    <property type="entry name" value="Glycos_transf_3"/>
    <property type="match status" value="1"/>
</dbReference>
<evidence type="ECO:0000313" key="13">
    <source>
        <dbReference type="Proteomes" id="UP000193978"/>
    </source>
</evidence>
<name>A0A1W6MS90_9HYPH</name>
<proteinExistence type="inferred from homology"/>
<evidence type="ECO:0000256" key="9">
    <source>
        <dbReference type="HAMAP-Rule" id="MF_00211"/>
    </source>
</evidence>
<gene>
    <name evidence="9" type="primary">trpD</name>
    <name evidence="12" type="ORF">B1812_04280</name>
</gene>
<feature type="binding site" evidence="9">
    <location>
        <position position="238"/>
    </location>
    <ligand>
        <name>Mg(2+)</name>
        <dbReference type="ChEBI" id="CHEBI:18420"/>
        <label>2</label>
    </ligand>
</feature>
<dbReference type="NCBIfam" id="TIGR01245">
    <property type="entry name" value="trpD"/>
    <property type="match status" value="1"/>
</dbReference>
<comment type="pathway">
    <text evidence="1 9">Amino-acid biosynthesis; L-tryptophan biosynthesis; L-tryptophan from chorismate: step 2/5.</text>
</comment>
<dbReference type="InterPro" id="IPR035902">
    <property type="entry name" value="Nuc_phospho_transferase"/>
</dbReference>
<evidence type="ECO:0000256" key="6">
    <source>
        <dbReference type="ARBA" id="ARBA00023141"/>
    </source>
</evidence>
<keyword evidence="6 9" id="KW-0057">Aromatic amino acid biosynthesis</keyword>
<keyword evidence="13" id="KW-1185">Reference proteome</keyword>
<keyword evidence="9" id="KW-0460">Magnesium</keyword>
<feature type="binding site" evidence="9">
    <location>
        <position position="133"/>
    </location>
    <ligand>
        <name>5-phospho-alpha-D-ribose 1-diphosphate</name>
        <dbReference type="ChEBI" id="CHEBI:58017"/>
    </ligand>
</feature>
<feature type="domain" description="Glycosyl transferase family 3 N-terminal" evidence="11">
    <location>
        <begin position="19"/>
        <end position="78"/>
    </location>
</feature>
<dbReference type="InterPro" id="IPR005940">
    <property type="entry name" value="Anthranilate_Pribosyl_Tfrase"/>
</dbReference>
<dbReference type="InterPro" id="IPR017459">
    <property type="entry name" value="Glycosyl_Trfase_fam3_N_dom"/>
</dbReference>
<dbReference type="GO" id="GO:0000162">
    <property type="term" value="P:L-tryptophan biosynthetic process"/>
    <property type="evidence" value="ECO:0007669"/>
    <property type="project" value="UniProtKB-UniRule"/>
</dbReference>
<dbReference type="InterPro" id="IPR000312">
    <property type="entry name" value="Glycosyl_Trfase_fam3"/>
</dbReference>
<comment type="cofactor">
    <cofactor evidence="9">
        <name>Mg(2+)</name>
        <dbReference type="ChEBI" id="CHEBI:18420"/>
    </cofactor>
    <text evidence="9">Binds 2 magnesium ions per monomer.</text>
</comment>
<dbReference type="Pfam" id="PF02885">
    <property type="entry name" value="Glycos_trans_3N"/>
    <property type="match status" value="1"/>
</dbReference>
<evidence type="ECO:0000259" key="10">
    <source>
        <dbReference type="Pfam" id="PF00591"/>
    </source>
</evidence>
<feature type="binding site" evidence="9">
    <location>
        <position position="93"/>
    </location>
    <ligand>
        <name>5-phospho-alpha-D-ribose 1-diphosphate</name>
        <dbReference type="ChEBI" id="CHEBI:58017"/>
    </ligand>
</feature>
<keyword evidence="5 9" id="KW-0822">Tryptophan biosynthesis</keyword>
<comment type="caution">
    <text evidence="9">Lacks conserved residue(s) required for the propagation of feature annotation.</text>
</comment>
<evidence type="ECO:0000256" key="3">
    <source>
        <dbReference type="ARBA" id="ARBA00022676"/>
    </source>
</evidence>
<dbReference type="PANTHER" id="PTHR43285">
    <property type="entry name" value="ANTHRANILATE PHOSPHORIBOSYLTRANSFERASE"/>
    <property type="match status" value="1"/>
</dbReference>
<dbReference type="UniPathway" id="UPA00035">
    <property type="reaction ID" value="UER00041"/>
</dbReference>
<comment type="catalytic activity">
    <reaction evidence="7 9">
        <text>N-(5-phospho-beta-D-ribosyl)anthranilate + diphosphate = 5-phospho-alpha-D-ribose 1-diphosphate + anthranilate</text>
        <dbReference type="Rhea" id="RHEA:11768"/>
        <dbReference type="ChEBI" id="CHEBI:16567"/>
        <dbReference type="ChEBI" id="CHEBI:18277"/>
        <dbReference type="ChEBI" id="CHEBI:33019"/>
        <dbReference type="ChEBI" id="CHEBI:58017"/>
        <dbReference type="EC" id="2.4.2.18"/>
    </reaction>
</comment>
<evidence type="ECO:0000256" key="4">
    <source>
        <dbReference type="ARBA" id="ARBA00022679"/>
    </source>
</evidence>
<keyword evidence="9" id="KW-0479">Metal-binding</keyword>
<dbReference type="SUPFAM" id="SSF47648">
    <property type="entry name" value="Nucleoside phosphorylase/phosphoribosyltransferase N-terminal domain"/>
    <property type="match status" value="1"/>
</dbReference>
<dbReference type="EC" id="2.4.2.18" evidence="9"/>
<accession>A0A1W6MS90</accession>
<comment type="similarity">
    <text evidence="9">Belongs to the anthranilate phosphoribosyltransferase family.</text>
</comment>
<dbReference type="GO" id="GO:0005829">
    <property type="term" value="C:cytosol"/>
    <property type="evidence" value="ECO:0007669"/>
    <property type="project" value="TreeGrafter"/>
</dbReference>
<comment type="similarity">
    <text evidence="8">In the C-terminal section; belongs to the anthranilate phosphoribosyltransferase family.</text>
</comment>
<evidence type="ECO:0000259" key="11">
    <source>
        <dbReference type="Pfam" id="PF02885"/>
    </source>
</evidence>
<dbReference type="GO" id="GO:0000287">
    <property type="term" value="F:magnesium ion binding"/>
    <property type="evidence" value="ECO:0007669"/>
    <property type="project" value="UniProtKB-UniRule"/>
</dbReference>
<dbReference type="Gene3D" id="1.20.970.10">
    <property type="entry name" value="Transferase, Pyrimidine Nucleoside Phosphorylase, Chain C"/>
    <property type="match status" value="1"/>
</dbReference>
<feature type="binding site" evidence="9">
    <location>
        <begin position="121"/>
        <end position="129"/>
    </location>
    <ligand>
        <name>5-phospho-alpha-D-ribose 1-diphosphate</name>
        <dbReference type="ChEBI" id="CHEBI:58017"/>
    </ligand>
</feature>
<dbReference type="EMBL" id="CP019948">
    <property type="protein sequence ID" value="ARN80422.1"/>
    <property type="molecule type" value="Genomic_DNA"/>
</dbReference>
<keyword evidence="4 9" id="KW-0808">Transferase</keyword>
<dbReference type="GO" id="GO:0004048">
    <property type="term" value="F:anthranilate phosphoribosyltransferase activity"/>
    <property type="evidence" value="ECO:0007669"/>
    <property type="project" value="UniProtKB-UniRule"/>
</dbReference>
<feature type="domain" description="Glycosyl transferase family 3" evidence="10">
    <location>
        <begin position="87"/>
        <end position="337"/>
    </location>
</feature>
<keyword evidence="2 9" id="KW-0028">Amino-acid biosynthesis</keyword>
<evidence type="ECO:0000256" key="5">
    <source>
        <dbReference type="ARBA" id="ARBA00022822"/>
    </source>
</evidence>
<feature type="binding site" evidence="9">
    <location>
        <position position="105"/>
    </location>
    <ligand>
        <name>Mg(2+)</name>
        <dbReference type="ChEBI" id="CHEBI:18420"/>
        <label>1</label>
    </ligand>
</feature>